<reference evidence="2 3" key="1">
    <citation type="submission" date="2023-07" db="EMBL/GenBank/DDBJ databases">
        <title>Comparative genomics of wheat-associated soil bacteria to identify genetic determinants of phenazine resistance.</title>
        <authorList>
            <person name="Mouncey N."/>
        </authorList>
    </citation>
    <scope>NUCLEOTIDE SEQUENCE [LARGE SCALE GENOMIC DNA]</scope>
    <source>
        <strain evidence="2 3">W4I19-2</strain>
    </source>
</reference>
<feature type="compositionally biased region" description="Basic residues" evidence="1">
    <location>
        <begin position="53"/>
        <end position="64"/>
    </location>
</feature>
<organism evidence="2 3">
    <name type="scientific">Streptomyces achromogenes</name>
    <dbReference type="NCBI Taxonomy" id="67255"/>
    <lineage>
        <taxon>Bacteria</taxon>
        <taxon>Bacillati</taxon>
        <taxon>Actinomycetota</taxon>
        <taxon>Actinomycetes</taxon>
        <taxon>Kitasatosporales</taxon>
        <taxon>Streptomycetaceae</taxon>
        <taxon>Streptomyces</taxon>
    </lineage>
</organism>
<proteinExistence type="predicted"/>
<dbReference type="EMBL" id="JAUSYA010000001">
    <property type="protein sequence ID" value="MDQ0686438.1"/>
    <property type="molecule type" value="Genomic_DNA"/>
</dbReference>
<sequence>MYEYELQQARSAELRRRAADERLARTAVRGARAARRAAAERANGGAGSESHSHRPRRLRFPRTA</sequence>
<keyword evidence="3" id="KW-1185">Reference proteome</keyword>
<protein>
    <submittedName>
        <fullName evidence="2">Uncharacterized protein</fullName>
    </submittedName>
</protein>
<feature type="region of interest" description="Disordered" evidence="1">
    <location>
        <begin position="30"/>
        <end position="64"/>
    </location>
</feature>
<comment type="caution">
    <text evidence="2">The sequence shown here is derived from an EMBL/GenBank/DDBJ whole genome shotgun (WGS) entry which is preliminary data.</text>
</comment>
<dbReference type="Proteomes" id="UP001243364">
    <property type="component" value="Unassembled WGS sequence"/>
</dbReference>
<evidence type="ECO:0000313" key="2">
    <source>
        <dbReference type="EMBL" id="MDQ0686438.1"/>
    </source>
</evidence>
<dbReference type="RefSeq" id="WP_307046125.1">
    <property type="nucleotide sequence ID" value="NZ_JAUSYA010000001.1"/>
</dbReference>
<evidence type="ECO:0000313" key="3">
    <source>
        <dbReference type="Proteomes" id="UP001243364"/>
    </source>
</evidence>
<gene>
    <name evidence="2" type="ORF">QFZ56_005401</name>
</gene>
<name>A0ABU0Q6Z2_STRAH</name>
<evidence type="ECO:0000256" key="1">
    <source>
        <dbReference type="SAM" id="MobiDB-lite"/>
    </source>
</evidence>
<accession>A0ABU0Q6Z2</accession>